<evidence type="ECO:0000256" key="1">
    <source>
        <dbReference type="ARBA" id="ARBA00022649"/>
    </source>
</evidence>
<dbReference type="InterPro" id="IPR007712">
    <property type="entry name" value="RelE/ParE_toxin"/>
</dbReference>
<evidence type="ECO:0000313" key="3">
    <source>
        <dbReference type="Proteomes" id="UP000008037"/>
    </source>
</evidence>
<gene>
    <name evidence="2" type="ordered locus">Ngar_c00840</name>
</gene>
<organism evidence="2 3">
    <name type="scientific">Nitrososphaera gargensis (strain Ga9.2)</name>
    <dbReference type="NCBI Taxonomy" id="1237085"/>
    <lineage>
        <taxon>Archaea</taxon>
        <taxon>Nitrososphaerota</taxon>
        <taxon>Nitrososphaeria</taxon>
        <taxon>Nitrososphaerales</taxon>
        <taxon>Nitrososphaeraceae</taxon>
        <taxon>Nitrososphaera</taxon>
    </lineage>
</organism>
<dbReference type="KEGG" id="nga:Ngar_c00840"/>
<dbReference type="Pfam" id="PF05016">
    <property type="entry name" value="ParE_toxin"/>
    <property type="match status" value="1"/>
</dbReference>
<evidence type="ECO:0000313" key="2">
    <source>
        <dbReference type="EMBL" id="AFU57034.1"/>
    </source>
</evidence>
<dbReference type="RefSeq" id="WP_015017607.1">
    <property type="nucleotide sequence ID" value="NC_018719.1"/>
</dbReference>
<dbReference type="EMBL" id="CP002408">
    <property type="protein sequence ID" value="AFU57034.1"/>
    <property type="molecule type" value="Genomic_DNA"/>
</dbReference>
<sequence length="85" mass="9966">MTFEIRWTESSFNKLQKLDFLTQTRIIEKLDEAASDPFLVAKKLTGVNLYSIRIGDYRVIVSIEKNKMIVFVIDLGHRSKIYKKL</sequence>
<dbReference type="Gene3D" id="3.30.2310.20">
    <property type="entry name" value="RelE-like"/>
    <property type="match status" value="1"/>
</dbReference>
<dbReference type="InterPro" id="IPR035093">
    <property type="entry name" value="RelE/ParE_toxin_dom_sf"/>
</dbReference>
<dbReference type="GeneID" id="13796260"/>
<accession>K0ILE8</accession>
<reference evidence="2 3" key="1">
    <citation type="journal article" date="2012" name="Environ. Microbiol.">
        <title>The genome of the ammonia-oxidizing Candidatus Nitrososphaera gargensis: insights into metabolic versatility and environmental adaptations.</title>
        <authorList>
            <person name="Spang A."/>
            <person name="Poehlein A."/>
            <person name="Offre P."/>
            <person name="Zumbragel S."/>
            <person name="Haider S."/>
            <person name="Rychlik N."/>
            <person name="Nowka B."/>
            <person name="Schmeisser C."/>
            <person name="Lebedeva E.V."/>
            <person name="Rattei T."/>
            <person name="Bohm C."/>
            <person name="Schmid M."/>
            <person name="Galushko A."/>
            <person name="Hatzenpichler R."/>
            <person name="Weinmaier T."/>
            <person name="Daniel R."/>
            <person name="Schleper C."/>
            <person name="Spieck E."/>
            <person name="Streit W."/>
            <person name="Wagner M."/>
        </authorList>
    </citation>
    <scope>NUCLEOTIDE SEQUENCE [LARGE SCALE GENOMIC DNA]</scope>
    <source>
        <strain evidence="3">Ga9.2</strain>
    </source>
</reference>
<dbReference type="PANTHER" id="PTHR35601">
    <property type="entry name" value="TOXIN RELE"/>
    <property type="match status" value="1"/>
</dbReference>
<dbReference type="STRING" id="1237085.Ngar_c00840"/>
<proteinExistence type="predicted"/>
<dbReference type="OrthoDB" id="97626at2157"/>
<protein>
    <submittedName>
        <fullName evidence="2">Putative RelE protein</fullName>
    </submittedName>
</protein>
<keyword evidence="3" id="KW-1185">Reference proteome</keyword>
<dbReference type="PANTHER" id="PTHR35601:SF1">
    <property type="entry name" value="TOXIN RELE"/>
    <property type="match status" value="1"/>
</dbReference>
<dbReference type="HOGENOM" id="CLU_155761_3_1_2"/>
<dbReference type="InParanoid" id="K0ILE8"/>
<dbReference type="SUPFAM" id="SSF143011">
    <property type="entry name" value="RelE-like"/>
    <property type="match status" value="1"/>
</dbReference>
<keyword evidence="1" id="KW-1277">Toxin-antitoxin system</keyword>
<name>K0ILE8_NITGG</name>
<dbReference type="BioCyc" id="CNIT1237085:G1324-84-MONOMER"/>
<dbReference type="Proteomes" id="UP000008037">
    <property type="component" value="Chromosome"/>
</dbReference>
<dbReference type="AlphaFoldDB" id="K0ILE8"/>